<name>A0A081K943_9GAMM</name>
<keyword evidence="2" id="KW-1185">Reference proteome</keyword>
<evidence type="ECO:0000313" key="1">
    <source>
        <dbReference type="EMBL" id="KEI70669.1"/>
    </source>
</evidence>
<accession>A0A081K943</accession>
<evidence type="ECO:0000313" key="2">
    <source>
        <dbReference type="Proteomes" id="UP000027997"/>
    </source>
</evidence>
<sequence length="169" mass="18965">MYMDVLYPENAGAIFRECSEAHCILKMHDCMDAGDRVTQEQLPGAIFRECTVHQNEGSVRMRSSILSKYSVMDDDFMDEHTKSTEARMKVFVDEGCSLAEAFLKTFADEDLQEQQVVMNRILGKLSIQGLQSGSDYYFVDGSRLNIDPAVDSMLATKSSSTDIRPRPSA</sequence>
<reference evidence="1 2" key="1">
    <citation type="submission" date="2014-06" db="EMBL/GenBank/DDBJ databases">
        <title>Whole Genome Sequences of Three Symbiotic Endozoicomonas Bacteria.</title>
        <authorList>
            <person name="Neave M.J."/>
            <person name="Apprill A."/>
            <person name="Voolstra C.R."/>
        </authorList>
    </citation>
    <scope>NUCLEOTIDE SEQUENCE [LARGE SCALE GENOMIC DNA]</scope>
    <source>
        <strain evidence="1 2">DSM 22380</strain>
    </source>
</reference>
<proteinExistence type="predicted"/>
<dbReference type="AlphaFoldDB" id="A0A081K943"/>
<comment type="caution">
    <text evidence="1">The sequence shown here is derived from an EMBL/GenBank/DDBJ whole genome shotgun (WGS) entry which is preliminary data.</text>
</comment>
<gene>
    <name evidence="1" type="ORF">GV64_07885</name>
</gene>
<organism evidence="1 2">
    <name type="scientific">Endozoicomonas elysicola</name>
    <dbReference type="NCBI Taxonomy" id="305900"/>
    <lineage>
        <taxon>Bacteria</taxon>
        <taxon>Pseudomonadati</taxon>
        <taxon>Pseudomonadota</taxon>
        <taxon>Gammaproteobacteria</taxon>
        <taxon>Oceanospirillales</taxon>
        <taxon>Endozoicomonadaceae</taxon>
        <taxon>Endozoicomonas</taxon>
    </lineage>
</organism>
<dbReference type="RefSeq" id="WP_020580726.1">
    <property type="nucleotide sequence ID" value="NZ_JOJP01000001.1"/>
</dbReference>
<protein>
    <submittedName>
        <fullName evidence="1">Uncharacterized protein</fullName>
    </submittedName>
</protein>
<dbReference type="EMBL" id="JOJP01000001">
    <property type="protein sequence ID" value="KEI70669.1"/>
    <property type="molecule type" value="Genomic_DNA"/>
</dbReference>
<dbReference type="Proteomes" id="UP000027997">
    <property type="component" value="Unassembled WGS sequence"/>
</dbReference>